<comment type="caution">
    <text evidence="2">The sequence shown here is derived from an EMBL/GenBank/DDBJ whole genome shotgun (WGS) entry which is preliminary data.</text>
</comment>
<keyword evidence="1" id="KW-1133">Transmembrane helix</keyword>
<keyword evidence="3" id="KW-1185">Reference proteome</keyword>
<protein>
    <submittedName>
        <fullName evidence="2">Uncharacterized protein</fullName>
    </submittedName>
</protein>
<gene>
    <name evidence="2" type="ORF">ACT18_00785</name>
</gene>
<accession>A0A1B8SL82</accession>
<dbReference type="AlphaFoldDB" id="A0A1B8SL82"/>
<keyword evidence="1" id="KW-0472">Membrane</keyword>
<evidence type="ECO:0000313" key="2">
    <source>
        <dbReference type="EMBL" id="OBY33512.1"/>
    </source>
</evidence>
<keyword evidence="1" id="KW-0812">Transmembrane</keyword>
<dbReference type="RefSeq" id="WP_065286785.1">
    <property type="nucleotide sequence ID" value="NZ_LFOE01000001.1"/>
</dbReference>
<dbReference type="EMBL" id="LFOE01000001">
    <property type="protein sequence ID" value="OBY33512.1"/>
    <property type="molecule type" value="Genomic_DNA"/>
</dbReference>
<organism evidence="2 3">
    <name type="scientific">Mycolicibacter kumamotonensis</name>
    <dbReference type="NCBI Taxonomy" id="354243"/>
    <lineage>
        <taxon>Bacteria</taxon>
        <taxon>Bacillati</taxon>
        <taxon>Actinomycetota</taxon>
        <taxon>Actinomycetes</taxon>
        <taxon>Mycobacteriales</taxon>
        <taxon>Mycobacteriaceae</taxon>
        <taxon>Mycolicibacter</taxon>
    </lineage>
</organism>
<proteinExistence type="predicted"/>
<dbReference type="Proteomes" id="UP000092668">
    <property type="component" value="Unassembled WGS sequence"/>
</dbReference>
<feature type="transmembrane region" description="Helical" evidence="1">
    <location>
        <begin position="6"/>
        <end position="27"/>
    </location>
</feature>
<reference evidence="2 3" key="1">
    <citation type="submission" date="2015-06" db="EMBL/GenBank/DDBJ databases">
        <title>Genome sequence of Mycobacterium kumamotonense strain Roo.</title>
        <authorList>
            <person name="Greninger A.L."/>
            <person name="Cunningham G."/>
            <person name="Miller S."/>
        </authorList>
    </citation>
    <scope>NUCLEOTIDE SEQUENCE [LARGE SCALE GENOMIC DNA]</scope>
    <source>
        <strain evidence="2 3">Roo</strain>
    </source>
</reference>
<sequence length="81" mass="9495">MLDDEWIWPLLAAVGSLLLVALICLPVRQVYHHYEVKQCHQFSEQAGYTTKFVDYNFLSWDCLAQTKTGKWVGYEKLRDVD</sequence>
<evidence type="ECO:0000313" key="3">
    <source>
        <dbReference type="Proteomes" id="UP000092668"/>
    </source>
</evidence>
<name>A0A1B8SL82_9MYCO</name>
<evidence type="ECO:0000256" key="1">
    <source>
        <dbReference type="SAM" id="Phobius"/>
    </source>
</evidence>